<feature type="signal peptide" evidence="4">
    <location>
        <begin position="1"/>
        <end position="29"/>
    </location>
</feature>
<dbReference type="Pfam" id="PF00703">
    <property type="entry name" value="Glyco_hydro_2"/>
    <property type="match status" value="1"/>
</dbReference>
<sequence length="648" mass="73486">MFLTNSLTTPLRSWHAAYLLLGLSSAVLAQSTPPTPQVRKAPIMSRWEKQITAENAWREYPRPQLVRRQWQNLNGMWEYAITPKTAPAPTAFAGQILVPFCVESTVSKVNKPLSPDQRLWYRRNVTIPRDWNGQRVLLHFGAVDYECNLWVNGGLVGSHTGGSDAFSFDITNYLKDGQNQVLLGVTDPTSTDEQPRGKQLLNPNGIWYTPVSGIWQTVWMEPVPKVAHIEEVRLTPEVDSGRVRVDVSLNTTLDKPTTAIRITALDGNQTVATTIVREGRPAHLPISNPKLWSPDRPFLYDYRVELVTVTDPFAGRPNNQRMHRNEGERAAYAQATVTGNPTDVVTGYFAMRKIALGPGPVAQQPVLLLNNQFVFQNGPLDQGWWPGSLLTPPSDEAMTFEIDFLKKSGFNMLRKHIKVEPDRYYYLCDKLGILVWQDMPSGFLEGQNEWPGDQSEPVRRSKAKEQYELELRRMMNQLHSHPSIVTWVVQNEGWGQYENPRLAAWVKGMDPSRVVNAISGWNDRNAGDFYDIHTYEPEPKAPAPKSDRVVVIGEFGGIGWPVQGHLWNPDMRNWGYQTYHSADEVLKAYQKKYAKIIDYKQKQALSAAVYTQTTDVEGEVNGLLTYDREVIKIPVETLRQIHAPLFTK</sequence>
<evidence type="ECO:0000259" key="7">
    <source>
        <dbReference type="Pfam" id="PF02837"/>
    </source>
</evidence>
<dbReference type="InterPro" id="IPR036156">
    <property type="entry name" value="Beta-gal/glucu_dom_sf"/>
</dbReference>
<keyword evidence="3" id="KW-0326">Glycosidase</keyword>
<evidence type="ECO:0000313" key="9">
    <source>
        <dbReference type="Proteomes" id="UP001202180"/>
    </source>
</evidence>
<dbReference type="InterPro" id="IPR017853">
    <property type="entry name" value="GH"/>
</dbReference>
<keyword evidence="2 8" id="KW-0378">Hydrolase</keyword>
<dbReference type="PANTHER" id="PTHR42732">
    <property type="entry name" value="BETA-GALACTOSIDASE"/>
    <property type="match status" value="1"/>
</dbReference>
<dbReference type="SUPFAM" id="SSF51445">
    <property type="entry name" value="(Trans)glycosidases"/>
    <property type="match status" value="1"/>
</dbReference>
<feature type="chain" id="PRO_5045287037" evidence="4">
    <location>
        <begin position="30"/>
        <end position="648"/>
    </location>
</feature>
<evidence type="ECO:0000256" key="4">
    <source>
        <dbReference type="SAM" id="SignalP"/>
    </source>
</evidence>
<organism evidence="8 9">
    <name type="scientific">Spirosoma liriopis</name>
    <dbReference type="NCBI Taxonomy" id="2937440"/>
    <lineage>
        <taxon>Bacteria</taxon>
        <taxon>Pseudomonadati</taxon>
        <taxon>Bacteroidota</taxon>
        <taxon>Cytophagia</taxon>
        <taxon>Cytophagales</taxon>
        <taxon>Cytophagaceae</taxon>
        <taxon>Spirosoma</taxon>
    </lineage>
</organism>
<reference evidence="8 9" key="1">
    <citation type="submission" date="2022-04" db="EMBL/GenBank/DDBJ databases">
        <title>Spirosoma sp. strain RP8 genome sequencing and assembly.</title>
        <authorList>
            <person name="Jung Y."/>
        </authorList>
    </citation>
    <scope>NUCLEOTIDE SEQUENCE [LARGE SCALE GENOMIC DNA]</scope>
    <source>
        <strain evidence="8 9">RP8</strain>
    </source>
</reference>
<dbReference type="Pfam" id="PF02837">
    <property type="entry name" value="Glyco_hydro_2_N"/>
    <property type="match status" value="1"/>
</dbReference>
<dbReference type="InterPro" id="IPR013783">
    <property type="entry name" value="Ig-like_fold"/>
</dbReference>
<dbReference type="EMBL" id="JALPRF010000005">
    <property type="protein sequence ID" value="MCK8495012.1"/>
    <property type="molecule type" value="Genomic_DNA"/>
</dbReference>
<comment type="caution">
    <text evidence="8">The sequence shown here is derived from an EMBL/GenBank/DDBJ whole genome shotgun (WGS) entry which is preliminary data.</text>
</comment>
<gene>
    <name evidence="8" type="ORF">M0L20_24285</name>
</gene>
<dbReference type="SUPFAM" id="SSF49303">
    <property type="entry name" value="beta-Galactosidase/glucuronidase domain"/>
    <property type="match status" value="1"/>
</dbReference>
<dbReference type="Gene3D" id="2.60.40.10">
    <property type="entry name" value="Immunoglobulins"/>
    <property type="match status" value="1"/>
</dbReference>
<dbReference type="InterPro" id="IPR006104">
    <property type="entry name" value="Glyco_hydro_2_N"/>
</dbReference>
<dbReference type="Gene3D" id="3.20.20.80">
    <property type="entry name" value="Glycosidases"/>
    <property type="match status" value="1"/>
</dbReference>
<dbReference type="PANTHER" id="PTHR42732:SF2">
    <property type="entry name" value="BETA-MANNOSIDASE"/>
    <property type="match status" value="1"/>
</dbReference>
<feature type="domain" description="Glycoside hydrolase family 2 immunoglobulin-like beta-sandwich" evidence="5">
    <location>
        <begin position="227"/>
        <end position="306"/>
    </location>
</feature>
<dbReference type="Pfam" id="PF02836">
    <property type="entry name" value="Glyco_hydro_2_C"/>
    <property type="match status" value="1"/>
</dbReference>
<evidence type="ECO:0000256" key="2">
    <source>
        <dbReference type="ARBA" id="ARBA00022801"/>
    </source>
</evidence>
<dbReference type="RefSeq" id="WP_248479664.1">
    <property type="nucleotide sequence ID" value="NZ_JALPRF010000005.1"/>
</dbReference>
<evidence type="ECO:0000259" key="5">
    <source>
        <dbReference type="Pfam" id="PF00703"/>
    </source>
</evidence>
<dbReference type="InterPro" id="IPR006102">
    <property type="entry name" value="Ig-like_GH2"/>
</dbReference>
<accession>A0ABT0HS93</accession>
<name>A0ABT0HS93_9BACT</name>
<keyword evidence="9" id="KW-1185">Reference proteome</keyword>
<evidence type="ECO:0000256" key="3">
    <source>
        <dbReference type="ARBA" id="ARBA00023295"/>
    </source>
</evidence>
<protein>
    <submittedName>
        <fullName evidence="8">Glycoside hydrolase family 2</fullName>
    </submittedName>
</protein>
<feature type="domain" description="Glycoside hydrolase family 2 catalytic" evidence="6">
    <location>
        <begin position="396"/>
        <end position="524"/>
    </location>
</feature>
<feature type="domain" description="Glycosyl hydrolases family 2 sugar binding" evidence="7">
    <location>
        <begin position="116"/>
        <end position="185"/>
    </location>
</feature>
<keyword evidence="4" id="KW-0732">Signal</keyword>
<dbReference type="InterPro" id="IPR006103">
    <property type="entry name" value="Glyco_hydro_2_cat"/>
</dbReference>
<dbReference type="InterPro" id="IPR008979">
    <property type="entry name" value="Galactose-bd-like_sf"/>
</dbReference>
<evidence type="ECO:0000259" key="6">
    <source>
        <dbReference type="Pfam" id="PF02836"/>
    </source>
</evidence>
<evidence type="ECO:0000313" key="8">
    <source>
        <dbReference type="EMBL" id="MCK8495012.1"/>
    </source>
</evidence>
<dbReference type="SUPFAM" id="SSF49785">
    <property type="entry name" value="Galactose-binding domain-like"/>
    <property type="match status" value="1"/>
</dbReference>
<evidence type="ECO:0000256" key="1">
    <source>
        <dbReference type="ARBA" id="ARBA00007401"/>
    </source>
</evidence>
<dbReference type="InterPro" id="IPR051913">
    <property type="entry name" value="GH2_Domain-Containing"/>
</dbReference>
<dbReference type="Proteomes" id="UP001202180">
    <property type="component" value="Unassembled WGS sequence"/>
</dbReference>
<proteinExistence type="inferred from homology"/>
<dbReference type="Gene3D" id="2.60.120.260">
    <property type="entry name" value="Galactose-binding domain-like"/>
    <property type="match status" value="1"/>
</dbReference>
<comment type="similarity">
    <text evidence="1">Belongs to the glycosyl hydrolase 2 family.</text>
</comment>
<dbReference type="GO" id="GO:0016787">
    <property type="term" value="F:hydrolase activity"/>
    <property type="evidence" value="ECO:0007669"/>
    <property type="project" value="UniProtKB-KW"/>
</dbReference>